<dbReference type="SUPFAM" id="SSF53850">
    <property type="entry name" value="Periplasmic binding protein-like II"/>
    <property type="match status" value="1"/>
</dbReference>
<keyword evidence="7" id="KW-1185">Reference proteome</keyword>
<feature type="domain" description="HTH lysR-type" evidence="5">
    <location>
        <begin position="1"/>
        <end position="58"/>
    </location>
</feature>
<keyword evidence="2" id="KW-0805">Transcription regulation</keyword>
<dbReference type="InterPro" id="IPR036390">
    <property type="entry name" value="WH_DNA-bd_sf"/>
</dbReference>
<dbReference type="SUPFAM" id="SSF46785">
    <property type="entry name" value="Winged helix' DNA-binding domain"/>
    <property type="match status" value="1"/>
</dbReference>
<dbReference type="InterPro" id="IPR000847">
    <property type="entry name" value="LysR_HTH_N"/>
</dbReference>
<dbReference type="PANTHER" id="PTHR30419:SF28">
    <property type="entry name" value="HTH-TYPE TRANSCRIPTIONAL REGULATOR BSDA"/>
    <property type="match status" value="1"/>
</dbReference>
<evidence type="ECO:0000313" key="7">
    <source>
        <dbReference type="Proteomes" id="UP000274772"/>
    </source>
</evidence>
<dbReference type="InterPro" id="IPR036388">
    <property type="entry name" value="WH-like_DNA-bd_sf"/>
</dbReference>
<dbReference type="Proteomes" id="UP000274772">
    <property type="component" value="Chromosome"/>
</dbReference>
<dbReference type="InterPro" id="IPR005119">
    <property type="entry name" value="LysR_subst-bd"/>
</dbReference>
<evidence type="ECO:0000313" key="6">
    <source>
        <dbReference type="EMBL" id="BBD91252.1"/>
    </source>
</evidence>
<name>A0ABN5W1F8_9STAP</name>
<proteinExistence type="inferred from homology"/>
<evidence type="ECO:0000259" key="5">
    <source>
        <dbReference type="PROSITE" id="PS50931"/>
    </source>
</evidence>
<accession>A0ABN5W1F8</accession>
<reference evidence="6 7" key="1">
    <citation type="submission" date="2018-05" db="EMBL/GenBank/DDBJ databases">
        <title>Complete genome sequencing of three human clinical isolates of Staphylococcus caprae reveals virulence factors similar to those of S. epidermidis and S. capitis.</title>
        <authorList>
            <person name="Watanabe S."/>
            <person name="Cui L."/>
        </authorList>
    </citation>
    <scope>NUCLEOTIDE SEQUENCE [LARGE SCALE GENOMIC DNA]</scope>
    <source>
        <strain evidence="6 7">JMUB590</strain>
    </source>
</reference>
<sequence>MNFEQLAYVKTVYEMESMIHASEKMHISQSAMSQSIANLEKEIGYKLFERSRKGTFLTEEGQRLIPYILEILESQNDLLVEVQNMKTDIAGTLKIATIPTLFHKIVPKALSHFKNDYPQVDVEVKEADREDIVDMVDKGDIDIGLIGKPETEENTLPVREISLNLTTKFKLLVPKKSKLTFRDYVNLEEIQDYPFILYDRGFYHHQLKEFEKTHGPLKIVFKTTNPIVLMRTVAEGLGIGIVSNLMVENEHFFNDEMIEAVSLGKPFDAAISFLAVVKDGKHNEKTIQEFINYLKNNE</sequence>
<organism evidence="6 7">
    <name type="scientific">Staphylococcus caprae</name>
    <dbReference type="NCBI Taxonomy" id="29380"/>
    <lineage>
        <taxon>Bacteria</taxon>
        <taxon>Bacillati</taxon>
        <taxon>Bacillota</taxon>
        <taxon>Bacilli</taxon>
        <taxon>Bacillales</taxon>
        <taxon>Staphylococcaceae</taxon>
        <taxon>Staphylococcus</taxon>
    </lineage>
</organism>
<dbReference type="InterPro" id="IPR050950">
    <property type="entry name" value="HTH-type_LysR_regulators"/>
</dbReference>
<dbReference type="RefSeq" id="WP_044466675.1">
    <property type="nucleotide sequence ID" value="NZ_AP018585.1"/>
</dbReference>
<dbReference type="GeneID" id="58049927"/>
<dbReference type="PRINTS" id="PR00039">
    <property type="entry name" value="HTHLYSR"/>
</dbReference>
<dbReference type="Pfam" id="PF03466">
    <property type="entry name" value="LysR_substrate"/>
    <property type="match status" value="1"/>
</dbReference>
<dbReference type="Gene3D" id="3.40.190.290">
    <property type="match status" value="1"/>
</dbReference>
<dbReference type="PANTHER" id="PTHR30419">
    <property type="entry name" value="HTH-TYPE TRANSCRIPTIONAL REGULATOR YBHD"/>
    <property type="match status" value="1"/>
</dbReference>
<dbReference type="Gene3D" id="1.10.10.10">
    <property type="entry name" value="Winged helix-like DNA-binding domain superfamily/Winged helix DNA-binding domain"/>
    <property type="match status" value="1"/>
</dbReference>
<evidence type="ECO:0000256" key="4">
    <source>
        <dbReference type="ARBA" id="ARBA00023163"/>
    </source>
</evidence>
<evidence type="ECO:0000256" key="3">
    <source>
        <dbReference type="ARBA" id="ARBA00023125"/>
    </source>
</evidence>
<keyword evidence="3" id="KW-0238">DNA-binding</keyword>
<evidence type="ECO:0000256" key="1">
    <source>
        <dbReference type="ARBA" id="ARBA00009437"/>
    </source>
</evidence>
<dbReference type="EMBL" id="AP018586">
    <property type="protein sequence ID" value="BBD91252.1"/>
    <property type="molecule type" value="Genomic_DNA"/>
</dbReference>
<protein>
    <submittedName>
        <fullName evidence="6">LysR substrate binding domain protein</fullName>
    </submittedName>
</protein>
<evidence type="ECO:0000256" key="2">
    <source>
        <dbReference type="ARBA" id="ARBA00023015"/>
    </source>
</evidence>
<dbReference type="CDD" id="cd05466">
    <property type="entry name" value="PBP2_LTTR_substrate"/>
    <property type="match status" value="1"/>
</dbReference>
<gene>
    <name evidence="6" type="ORF">JMUB590_0142</name>
</gene>
<keyword evidence="4" id="KW-0804">Transcription</keyword>
<dbReference type="PROSITE" id="PS50931">
    <property type="entry name" value="HTH_LYSR"/>
    <property type="match status" value="1"/>
</dbReference>
<dbReference type="Pfam" id="PF00126">
    <property type="entry name" value="HTH_1"/>
    <property type="match status" value="1"/>
</dbReference>
<comment type="similarity">
    <text evidence="1">Belongs to the LysR transcriptional regulatory family.</text>
</comment>